<dbReference type="FunFam" id="1.25.10.10:FF:000008">
    <property type="entry name" value="plakophilin-4 isoform X1"/>
    <property type="match status" value="1"/>
</dbReference>
<feature type="compositionally biased region" description="Basic and acidic residues" evidence="10">
    <location>
        <begin position="75"/>
        <end position="89"/>
    </location>
</feature>
<dbReference type="GO" id="GO:0005737">
    <property type="term" value="C:cytoplasm"/>
    <property type="evidence" value="ECO:0007669"/>
    <property type="project" value="TreeGrafter"/>
</dbReference>
<gene>
    <name evidence="11" type="ORF">KOW79_018551</name>
</gene>
<dbReference type="PROSITE" id="PS50176">
    <property type="entry name" value="ARM_REPEAT"/>
    <property type="match status" value="3"/>
</dbReference>
<dbReference type="GO" id="GO:0005886">
    <property type="term" value="C:plasma membrane"/>
    <property type="evidence" value="ECO:0007669"/>
    <property type="project" value="TreeGrafter"/>
</dbReference>
<feature type="compositionally biased region" description="Polar residues" evidence="10">
    <location>
        <begin position="170"/>
        <end position="194"/>
    </location>
</feature>
<dbReference type="Proteomes" id="UP000824219">
    <property type="component" value="Linkage Group LG23"/>
</dbReference>
<feature type="compositionally biased region" description="Basic and acidic residues" evidence="10">
    <location>
        <begin position="957"/>
        <end position="966"/>
    </location>
</feature>
<dbReference type="InterPro" id="IPR011989">
    <property type="entry name" value="ARM-like"/>
</dbReference>
<comment type="subcellular location">
    <subcellularLocation>
        <location evidence="1">Cell junction</location>
    </subcellularLocation>
</comment>
<feature type="compositionally biased region" description="Low complexity" evidence="10">
    <location>
        <begin position="810"/>
        <end position="828"/>
    </location>
</feature>
<dbReference type="PANTHER" id="PTHR10372:SF9">
    <property type="entry name" value="CATENIN DELTA-2"/>
    <property type="match status" value="1"/>
</dbReference>
<dbReference type="PANTHER" id="PTHR10372">
    <property type="entry name" value="PLAKOPHILLIN-RELATED"/>
    <property type="match status" value="1"/>
</dbReference>
<evidence type="ECO:0000256" key="1">
    <source>
        <dbReference type="ARBA" id="ARBA00004282"/>
    </source>
</evidence>
<feature type="compositionally biased region" description="Polar residues" evidence="10">
    <location>
        <begin position="272"/>
        <end position="291"/>
    </location>
</feature>
<evidence type="ECO:0000256" key="6">
    <source>
        <dbReference type="ARBA" id="ARBA00022889"/>
    </source>
</evidence>
<keyword evidence="5" id="KW-0677">Repeat</keyword>
<keyword evidence="7" id="KW-0965">Cell junction</keyword>
<feature type="region of interest" description="Disordered" evidence="10">
    <location>
        <begin position="116"/>
        <end position="216"/>
    </location>
</feature>
<dbReference type="SMART" id="SM00185">
    <property type="entry name" value="ARM"/>
    <property type="match status" value="7"/>
</dbReference>
<feature type="compositionally biased region" description="Polar residues" evidence="10">
    <location>
        <begin position="340"/>
        <end position="355"/>
    </location>
</feature>
<feature type="compositionally biased region" description="Low complexity" evidence="10">
    <location>
        <begin position="941"/>
        <end position="954"/>
    </location>
</feature>
<dbReference type="InterPro" id="IPR028435">
    <property type="entry name" value="Plakophilin/d_Catenin"/>
</dbReference>
<evidence type="ECO:0008006" key="13">
    <source>
        <dbReference type="Google" id="ProtNLM"/>
    </source>
</evidence>
<proteinExistence type="inferred from homology"/>
<dbReference type="GO" id="GO:0014069">
    <property type="term" value="C:postsynaptic density"/>
    <property type="evidence" value="ECO:0007669"/>
    <property type="project" value="TreeGrafter"/>
</dbReference>
<evidence type="ECO:0000256" key="7">
    <source>
        <dbReference type="ARBA" id="ARBA00022949"/>
    </source>
</evidence>
<dbReference type="InterPro" id="IPR000225">
    <property type="entry name" value="Armadillo"/>
</dbReference>
<reference evidence="11 12" key="1">
    <citation type="submission" date="2021-06" db="EMBL/GenBank/DDBJ databases">
        <title>Chromosome-level genome assembly of the red-tail catfish (Hemibagrus wyckioides).</title>
        <authorList>
            <person name="Shao F."/>
        </authorList>
    </citation>
    <scope>NUCLEOTIDE SEQUENCE [LARGE SCALE GENOMIC DNA]</scope>
    <source>
        <strain evidence="11">EC202008001</strain>
        <tissue evidence="11">Blood</tissue>
    </source>
</reference>
<comment type="caution">
    <text evidence="11">The sequence shown here is derived from an EMBL/GenBank/DDBJ whole genome shotgun (WGS) entry which is preliminary data.</text>
</comment>
<keyword evidence="8" id="KW-0175">Coiled coil</keyword>
<feature type="compositionally biased region" description="Polar residues" evidence="10">
    <location>
        <begin position="926"/>
        <end position="940"/>
    </location>
</feature>
<dbReference type="EMBL" id="JAHKSW010000023">
    <property type="protein sequence ID" value="KAG7317516.1"/>
    <property type="molecule type" value="Genomic_DNA"/>
</dbReference>
<comment type="similarity">
    <text evidence="2">Belongs to the beta-catenin family.</text>
</comment>
<keyword evidence="6" id="KW-0130">Cell adhesion</keyword>
<dbReference type="GO" id="GO:0060997">
    <property type="term" value="P:dendritic spine morphogenesis"/>
    <property type="evidence" value="ECO:0007669"/>
    <property type="project" value="TreeGrafter"/>
</dbReference>
<keyword evidence="4" id="KW-0597">Phosphoprotein</keyword>
<dbReference type="GO" id="GO:0005634">
    <property type="term" value="C:nucleus"/>
    <property type="evidence" value="ECO:0007669"/>
    <property type="project" value="TreeGrafter"/>
</dbReference>
<organism evidence="11 12">
    <name type="scientific">Hemibagrus wyckioides</name>
    <dbReference type="NCBI Taxonomy" id="337641"/>
    <lineage>
        <taxon>Eukaryota</taxon>
        <taxon>Metazoa</taxon>
        <taxon>Chordata</taxon>
        <taxon>Craniata</taxon>
        <taxon>Vertebrata</taxon>
        <taxon>Euteleostomi</taxon>
        <taxon>Actinopterygii</taxon>
        <taxon>Neopterygii</taxon>
        <taxon>Teleostei</taxon>
        <taxon>Ostariophysi</taxon>
        <taxon>Siluriformes</taxon>
        <taxon>Bagridae</taxon>
        <taxon>Hemibagrus</taxon>
    </lineage>
</organism>
<feature type="compositionally biased region" description="Low complexity" evidence="10">
    <location>
        <begin position="126"/>
        <end position="141"/>
    </location>
</feature>
<feature type="region of interest" description="Disordered" evidence="10">
    <location>
        <begin position="330"/>
        <end position="358"/>
    </location>
</feature>
<evidence type="ECO:0000256" key="9">
    <source>
        <dbReference type="PROSITE-ProRule" id="PRU00259"/>
    </source>
</evidence>
<feature type="repeat" description="ARM" evidence="9">
    <location>
        <begin position="459"/>
        <end position="492"/>
    </location>
</feature>
<feature type="region of interest" description="Disordered" evidence="10">
    <location>
        <begin position="59"/>
        <end position="90"/>
    </location>
</feature>
<feature type="region of interest" description="Disordered" evidence="10">
    <location>
        <begin position="920"/>
        <end position="987"/>
    </location>
</feature>
<name>A0A9D3N6D2_9TELE</name>
<dbReference type="AlphaFoldDB" id="A0A9D3N6D2"/>
<dbReference type="SUPFAM" id="SSF48371">
    <property type="entry name" value="ARM repeat"/>
    <property type="match status" value="1"/>
</dbReference>
<protein>
    <recommendedName>
        <fullName evidence="13">Catenin delta-2</fullName>
    </recommendedName>
</protein>
<sequence length="1102" mass="119693">MPVPDQPAESENASTGDRTESEAASAILASVKEQELQFERLTRELEAERQIVATQLERCKRGSEAGSTMSNISSTDEHLGWETEDGQKDIEDELNTGLELVDSCIRSLQESGILDHQEYSTSERPSLLSQSSLQLGSNSSGYHSSQTPAPNDAQASASPQLQQLGGVVHNYNQVTSSRAAQPQSHGPEPQQLSTLPAPRLSSPLNSMQPSGTTAGSATKLQRLGSASDATAYATTQRLHSSSSSSSPKPSPARLAKSYSSSSPINAVGAGGTASSSPIRLASPSNNASPLHQQLSVGSYATLSPTKRLVHSSEQYKISHELYATATLQRPGSLAAPSSPGVDSTPLQRTASQNAGGTFPRGGYASYVEPYRTLQYCSSVESPYSKSGPTLPPEGTLARSPSIDSIQKDPREFGWRDPELPEVIQMLQHQFPSVQSNAAAYLQHLCFGDNKIKAEIRRQGGIPLLVDLLDHRMAEVHRSACGALRNLVYGKANDDNKIALKNCGGIPALVRLLRKTSDVDIRELVTGVLWNLSSCDALKMPIIQDALAVLTNTVIIPLSAWDVSPHQEDRKLQMHTSLVLRNATGCLRNVSSAGEEARRRMRECEGLTDALLFVIQTALGSSEIDSKTIENCVCILRNLSYRLAAETSQGQQMGTEELDDLLCSDSNGKDGESSGCWGKKKKKKKALDQWDGVGPLSDTAEPPKGIQMLWHPSIVKPYLLLLSECSNPDTLEGAAGALQNLAAGSWKWSVYIRAAVRKEKGLPILVELLRIDNDRVVCAVATALRNMALDVRNKELIGKYAMRDLVHRLPGSSNASGSSSSSTNNSTASKTMSDDTVTAICCALHEVITKNMENTKALRDAGGIEKLISIARSKGDKHSPKVVKAASQVLSSMWQYRDLRSLYKKDGYSQYHFIGSASTIERDRQRPYSSSRTPSISPVRTSPNNRSASAPASPREMISLKERKTDYESTGTNASFHGNKGEHASRKDATAVQVSCGTSTLFRNSYAIPNEEVKHNQIPTHPPPQESVRKDYEVLPPFQNSTRNFEEPFFEDQVHRPAPATDLSMHLGLKSTGNYVDFYSAARPYSELNYETSHYPASPDSWV</sequence>
<keyword evidence="12" id="KW-1185">Reference proteome</keyword>
<feature type="region of interest" description="Disordered" evidence="10">
    <location>
        <begin position="1"/>
        <end position="24"/>
    </location>
</feature>
<evidence type="ECO:0000256" key="8">
    <source>
        <dbReference type="ARBA" id="ARBA00023054"/>
    </source>
</evidence>
<feature type="compositionally biased region" description="Low complexity" evidence="10">
    <location>
        <begin position="153"/>
        <end position="164"/>
    </location>
</feature>
<dbReference type="InterPro" id="IPR016024">
    <property type="entry name" value="ARM-type_fold"/>
</dbReference>
<evidence type="ECO:0000256" key="5">
    <source>
        <dbReference type="ARBA" id="ARBA00022737"/>
    </source>
</evidence>
<evidence type="ECO:0000313" key="12">
    <source>
        <dbReference type="Proteomes" id="UP000824219"/>
    </source>
</evidence>
<feature type="region of interest" description="Disordered" evidence="10">
    <location>
        <begin position="234"/>
        <end position="291"/>
    </location>
</feature>
<dbReference type="Gene3D" id="1.25.10.10">
    <property type="entry name" value="Leucine-rich Repeat Variant"/>
    <property type="match status" value="1"/>
</dbReference>
<evidence type="ECO:0000256" key="3">
    <source>
        <dbReference type="ARBA" id="ARBA00022481"/>
    </source>
</evidence>
<keyword evidence="3" id="KW-0488">Methylation</keyword>
<dbReference type="OrthoDB" id="3245100at2759"/>
<dbReference type="Pfam" id="PF00514">
    <property type="entry name" value="Arm"/>
    <property type="match status" value="4"/>
</dbReference>
<feature type="region of interest" description="Disordered" evidence="10">
    <location>
        <begin position="810"/>
        <end position="829"/>
    </location>
</feature>
<feature type="compositionally biased region" description="Polar residues" evidence="10">
    <location>
        <begin position="65"/>
        <end position="74"/>
    </location>
</feature>
<feature type="compositionally biased region" description="Polar residues" evidence="10">
    <location>
        <begin position="202"/>
        <end position="216"/>
    </location>
</feature>
<evidence type="ECO:0000256" key="4">
    <source>
        <dbReference type="ARBA" id="ARBA00022553"/>
    </source>
</evidence>
<dbReference type="GO" id="GO:0005912">
    <property type="term" value="C:adherens junction"/>
    <property type="evidence" value="ECO:0007669"/>
    <property type="project" value="TreeGrafter"/>
</dbReference>
<feature type="repeat" description="ARM" evidence="9">
    <location>
        <begin position="503"/>
        <end position="546"/>
    </location>
</feature>
<feature type="repeat" description="ARM" evidence="9">
    <location>
        <begin position="759"/>
        <end position="796"/>
    </location>
</feature>
<evidence type="ECO:0000313" key="11">
    <source>
        <dbReference type="EMBL" id="KAG7317516.1"/>
    </source>
</evidence>
<feature type="compositionally biased region" description="Basic and acidic residues" evidence="10">
    <location>
        <begin position="978"/>
        <end position="987"/>
    </location>
</feature>
<evidence type="ECO:0000256" key="10">
    <source>
        <dbReference type="SAM" id="MobiDB-lite"/>
    </source>
</evidence>
<feature type="region of interest" description="Disordered" evidence="10">
    <location>
        <begin position="381"/>
        <end position="401"/>
    </location>
</feature>
<accession>A0A9D3N6D2</accession>
<evidence type="ECO:0000256" key="2">
    <source>
        <dbReference type="ARBA" id="ARBA00005462"/>
    </source>
</evidence>
<dbReference type="GO" id="GO:0098609">
    <property type="term" value="P:cell-cell adhesion"/>
    <property type="evidence" value="ECO:0007669"/>
    <property type="project" value="InterPro"/>
</dbReference>